<evidence type="ECO:0000256" key="1">
    <source>
        <dbReference type="SAM" id="MobiDB-lite"/>
    </source>
</evidence>
<keyword evidence="2" id="KW-0812">Transmembrane</keyword>
<feature type="region of interest" description="Disordered" evidence="1">
    <location>
        <begin position="158"/>
        <end position="210"/>
    </location>
</feature>
<evidence type="ECO:0000256" key="3">
    <source>
        <dbReference type="SAM" id="SignalP"/>
    </source>
</evidence>
<sequence length="374" mass="39476">MLVTLLLLALLPLTYADTKLIYSSEPSISFSPGWSQQYSQTTEDLYMATNSTNANLTVILPISATSVSYVGFPRAGGSSYGYCVDCEGEGTVETSNGTDPSVTDDATALESTIFTIDNLDPSTQHTLTVYNLATSASTNQINFDHLFVQTADNDTGTATTLDIPTQDATSIGASTSSTPTTAPSSTAATSTGTESSTEPPISPTSTAGTANASSTVAVSSSGPSKSVIIGISVLSIIFGASVLVGVVVFVRQRQQQRRNSFQSGSQSSPRASIIPIMPPPPPPEMRTASLNPFSDPLSRPLESPVSSSLMQRRMESRNWSPRVAPTIPLPDLPLDRPPTNRLDSRSNSPVSSSSRSDLWIARPVQTPLKSQFSV</sequence>
<name>A0AAD7KDQ0_9AGAR</name>
<accession>A0AAD7KDQ0</accession>
<gene>
    <name evidence="4" type="ORF">DFH07DRAFT_787975</name>
</gene>
<feature type="compositionally biased region" description="Low complexity" evidence="1">
    <location>
        <begin position="168"/>
        <end position="210"/>
    </location>
</feature>
<dbReference type="EMBL" id="JARJLG010000002">
    <property type="protein sequence ID" value="KAJ7783492.1"/>
    <property type="molecule type" value="Genomic_DNA"/>
</dbReference>
<feature type="region of interest" description="Disordered" evidence="1">
    <location>
        <begin position="255"/>
        <end position="374"/>
    </location>
</feature>
<evidence type="ECO:0008006" key="6">
    <source>
        <dbReference type="Google" id="ProtNLM"/>
    </source>
</evidence>
<dbReference type="AlphaFoldDB" id="A0AAD7KDQ0"/>
<feature type="compositionally biased region" description="Low complexity" evidence="1">
    <location>
        <begin position="255"/>
        <end position="275"/>
    </location>
</feature>
<evidence type="ECO:0000256" key="2">
    <source>
        <dbReference type="SAM" id="Phobius"/>
    </source>
</evidence>
<feature type="signal peptide" evidence="3">
    <location>
        <begin position="1"/>
        <end position="16"/>
    </location>
</feature>
<evidence type="ECO:0000313" key="4">
    <source>
        <dbReference type="EMBL" id="KAJ7783492.1"/>
    </source>
</evidence>
<feature type="compositionally biased region" description="Low complexity" evidence="1">
    <location>
        <begin position="337"/>
        <end position="356"/>
    </location>
</feature>
<comment type="caution">
    <text evidence="4">The sequence shown here is derived from an EMBL/GenBank/DDBJ whole genome shotgun (WGS) entry which is preliminary data.</text>
</comment>
<keyword evidence="2" id="KW-0472">Membrane</keyword>
<evidence type="ECO:0000313" key="5">
    <source>
        <dbReference type="Proteomes" id="UP001215280"/>
    </source>
</evidence>
<protein>
    <recommendedName>
        <fullName evidence="6">Mid2 domain-containing protein</fullName>
    </recommendedName>
</protein>
<reference evidence="4" key="1">
    <citation type="submission" date="2023-03" db="EMBL/GenBank/DDBJ databases">
        <title>Massive genome expansion in bonnet fungi (Mycena s.s.) driven by repeated elements and novel gene families across ecological guilds.</title>
        <authorList>
            <consortium name="Lawrence Berkeley National Laboratory"/>
            <person name="Harder C.B."/>
            <person name="Miyauchi S."/>
            <person name="Viragh M."/>
            <person name="Kuo A."/>
            <person name="Thoen E."/>
            <person name="Andreopoulos B."/>
            <person name="Lu D."/>
            <person name="Skrede I."/>
            <person name="Drula E."/>
            <person name="Henrissat B."/>
            <person name="Morin E."/>
            <person name="Kohler A."/>
            <person name="Barry K."/>
            <person name="LaButti K."/>
            <person name="Morin E."/>
            <person name="Salamov A."/>
            <person name="Lipzen A."/>
            <person name="Mereny Z."/>
            <person name="Hegedus B."/>
            <person name="Baldrian P."/>
            <person name="Stursova M."/>
            <person name="Weitz H."/>
            <person name="Taylor A."/>
            <person name="Grigoriev I.V."/>
            <person name="Nagy L.G."/>
            <person name="Martin F."/>
            <person name="Kauserud H."/>
        </authorList>
    </citation>
    <scope>NUCLEOTIDE SEQUENCE</scope>
    <source>
        <strain evidence="4">CBHHK188m</strain>
    </source>
</reference>
<feature type="transmembrane region" description="Helical" evidence="2">
    <location>
        <begin position="227"/>
        <end position="250"/>
    </location>
</feature>
<feature type="compositionally biased region" description="Polar residues" evidence="1">
    <location>
        <begin position="158"/>
        <end position="167"/>
    </location>
</feature>
<keyword evidence="2" id="KW-1133">Transmembrane helix</keyword>
<keyword evidence="3" id="KW-0732">Signal</keyword>
<proteinExistence type="predicted"/>
<organism evidence="4 5">
    <name type="scientific">Mycena maculata</name>
    <dbReference type="NCBI Taxonomy" id="230809"/>
    <lineage>
        <taxon>Eukaryota</taxon>
        <taxon>Fungi</taxon>
        <taxon>Dikarya</taxon>
        <taxon>Basidiomycota</taxon>
        <taxon>Agaricomycotina</taxon>
        <taxon>Agaricomycetes</taxon>
        <taxon>Agaricomycetidae</taxon>
        <taxon>Agaricales</taxon>
        <taxon>Marasmiineae</taxon>
        <taxon>Mycenaceae</taxon>
        <taxon>Mycena</taxon>
    </lineage>
</organism>
<dbReference type="Proteomes" id="UP001215280">
    <property type="component" value="Unassembled WGS sequence"/>
</dbReference>
<keyword evidence="5" id="KW-1185">Reference proteome</keyword>
<feature type="chain" id="PRO_5041897517" description="Mid2 domain-containing protein" evidence="3">
    <location>
        <begin position="17"/>
        <end position="374"/>
    </location>
</feature>